<dbReference type="PROSITE" id="PS52004">
    <property type="entry name" value="KS3_2"/>
    <property type="match status" value="1"/>
</dbReference>
<evidence type="ECO:0000256" key="7">
    <source>
        <dbReference type="ARBA" id="ARBA00022516"/>
    </source>
</evidence>
<keyword evidence="12 20" id="KW-0012">Acyltransferase</keyword>
<dbReference type="PROSITE" id="PS00606">
    <property type="entry name" value="KS3_1"/>
    <property type="match status" value="1"/>
</dbReference>
<keyword evidence="7" id="KW-0444">Lipid biosynthesis</keyword>
<dbReference type="NCBIfam" id="NF005935">
    <property type="entry name" value="PRK07967.1"/>
    <property type="match status" value="1"/>
</dbReference>
<dbReference type="InterPro" id="IPR014031">
    <property type="entry name" value="Ketoacyl_synth_C"/>
</dbReference>
<evidence type="ECO:0000256" key="16">
    <source>
        <dbReference type="ARBA" id="ARBA00048121"/>
    </source>
</evidence>
<keyword evidence="8 18" id="KW-0808">Transferase</keyword>
<evidence type="ECO:0000256" key="1">
    <source>
        <dbReference type="ARBA" id="ARBA00004496"/>
    </source>
</evidence>
<evidence type="ECO:0000256" key="3">
    <source>
        <dbReference type="ARBA" id="ARBA00008467"/>
    </source>
</evidence>
<dbReference type="FunFam" id="3.40.47.10:FF:000005">
    <property type="entry name" value="3-oxoacyl-[acyl-carrier-protein] synthase I"/>
    <property type="match status" value="1"/>
</dbReference>
<evidence type="ECO:0000259" key="19">
    <source>
        <dbReference type="PROSITE" id="PS52004"/>
    </source>
</evidence>
<dbReference type="GO" id="GO:0004315">
    <property type="term" value="F:3-oxoacyl-[acyl-carrier-protein] synthase activity"/>
    <property type="evidence" value="ECO:0007669"/>
    <property type="project" value="UniProtKB-EC"/>
</dbReference>
<keyword evidence="10" id="KW-0443">Lipid metabolism</keyword>
<dbReference type="InterPro" id="IPR000794">
    <property type="entry name" value="Beta-ketoacyl_synthase"/>
</dbReference>
<evidence type="ECO:0000256" key="4">
    <source>
        <dbReference type="ARBA" id="ARBA00011738"/>
    </source>
</evidence>
<dbReference type="AlphaFoldDB" id="A0A1L5ND55"/>
<evidence type="ECO:0000256" key="10">
    <source>
        <dbReference type="ARBA" id="ARBA00023098"/>
    </source>
</evidence>
<keyword evidence="9" id="KW-0276">Fatty acid metabolism</keyword>
<evidence type="ECO:0000256" key="9">
    <source>
        <dbReference type="ARBA" id="ARBA00022832"/>
    </source>
</evidence>
<evidence type="ECO:0000313" key="21">
    <source>
        <dbReference type="Proteomes" id="UP000184749"/>
    </source>
</evidence>
<evidence type="ECO:0000256" key="14">
    <source>
        <dbReference type="ARBA" id="ARBA00041620"/>
    </source>
</evidence>
<dbReference type="InterPro" id="IPR014030">
    <property type="entry name" value="Ketoacyl_synth_N"/>
</dbReference>
<evidence type="ECO:0000256" key="8">
    <source>
        <dbReference type="ARBA" id="ARBA00022679"/>
    </source>
</evidence>
<dbReference type="Gene3D" id="3.40.47.10">
    <property type="match status" value="2"/>
</dbReference>
<accession>A0A1L5ND55</accession>
<dbReference type="PANTHER" id="PTHR11712">
    <property type="entry name" value="POLYKETIDE SYNTHASE-RELATED"/>
    <property type="match status" value="1"/>
</dbReference>
<comment type="similarity">
    <text evidence="3 18">Belongs to the thiolase-like superfamily. Beta-ketoacyl-ACP synthases family.</text>
</comment>
<dbReference type="EMBL" id="CP017101">
    <property type="protein sequence ID" value="APO65823.1"/>
    <property type="molecule type" value="Genomic_DNA"/>
</dbReference>
<dbReference type="CDD" id="cd00834">
    <property type="entry name" value="KAS_I_II"/>
    <property type="match status" value="1"/>
</dbReference>
<comment type="subunit">
    <text evidence="4">Homodimer.</text>
</comment>
<dbReference type="SUPFAM" id="SSF53901">
    <property type="entry name" value="Thiolase-like"/>
    <property type="match status" value="2"/>
</dbReference>
<dbReference type="Pfam" id="PF00109">
    <property type="entry name" value="ketoacyl-synt"/>
    <property type="match status" value="1"/>
</dbReference>
<evidence type="ECO:0000256" key="11">
    <source>
        <dbReference type="ARBA" id="ARBA00023160"/>
    </source>
</evidence>
<dbReference type="STRING" id="56730.IE4872_CH00151"/>
<comment type="subcellular location">
    <subcellularLocation>
        <location evidence="1">Cytoplasm</location>
    </subcellularLocation>
</comment>
<sequence length="407" mass="43327">MRRVVVTGLGVVSSIGKDAAEVTASLRDAKSGISFSNDFAEHGFKCQVWGRPSLDPTDLVDRRAMRFLSQGGAWNHVAMKQAIADSGLEESVISGNERTGIIMGSGGPSTRTLIEAAEITIKNNSPKRIGPFAVPKAMSSTASATLATWFKIHGVNYSISSACSTSAHCIGNAAEMIQWGKQDVMFAGGHEDLDWTMSNLFDAMGAMSSKYNDTPEMASRAYDVNRDGFVIAGGAGVLVLEELERAKARGAKIYAEIVGYGATSDGYDMVAPSGEGAVRCMRQALSTVKGDIDYINTHGTSTPVGDSKEIGAIREVFGDKMPHIQSTKSLTGHSLGAAGVQESIYSILMMQEGFIGESAHIKELDPEFDGVPIVRKRIDNAKIDIALSNSFGFGGTNATLVFQRYNG</sequence>
<evidence type="ECO:0000256" key="2">
    <source>
        <dbReference type="ARBA" id="ARBA00005194"/>
    </source>
</evidence>
<evidence type="ECO:0000256" key="5">
    <source>
        <dbReference type="ARBA" id="ARBA00013191"/>
    </source>
</evidence>
<organism evidence="20 21">
    <name type="scientific">Rhizobium gallicum</name>
    <dbReference type="NCBI Taxonomy" id="56730"/>
    <lineage>
        <taxon>Bacteria</taxon>
        <taxon>Pseudomonadati</taxon>
        <taxon>Pseudomonadota</taxon>
        <taxon>Alphaproteobacteria</taxon>
        <taxon>Hyphomicrobiales</taxon>
        <taxon>Rhizobiaceae</taxon>
        <taxon>Rhizobium/Agrobacterium group</taxon>
        <taxon>Rhizobium</taxon>
    </lineage>
</organism>
<evidence type="ECO:0000256" key="13">
    <source>
        <dbReference type="ARBA" id="ARBA00039450"/>
    </source>
</evidence>
<dbReference type="Proteomes" id="UP000184749">
    <property type="component" value="Chromosome"/>
</dbReference>
<dbReference type="InterPro" id="IPR016039">
    <property type="entry name" value="Thiolase-like"/>
</dbReference>
<feature type="domain" description="Ketosynthase family 3 (KS3)" evidence="19">
    <location>
        <begin position="1"/>
        <end position="404"/>
    </location>
</feature>
<reference evidence="20 21" key="1">
    <citation type="submission" date="2016-09" db="EMBL/GenBank/DDBJ databases">
        <title>The complete genome sequences of Rhizobium gallicum, symbiovars gallicum and phaseoli, symbionts associated to common bean (Phaseolus vulgaris).</title>
        <authorList>
            <person name="Bustos P."/>
            <person name="Santamaria R.I."/>
            <person name="Perez-Carrascal O.M."/>
            <person name="Juarez S."/>
            <person name="Lozano L."/>
            <person name="Martinez-Flores I."/>
            <person name="Martinez-Romero E."/>
            <person name="Cevallos M."/>
            <person name="Romero D."/>
            <person name="Davila G."/>
            <person name="Gonzalez V."/>
        </authorList>
    </citation>
    <scope>NUCLEOTIDE SEQUENCE [LARGE SCALE GENOMIC DNA]</scope>
    <source>
        <strain evidence="20 21">IE4872</strain>
    </source>
</reference>
<evidence type="ECO:0000256" key="12">
    <source>
        <dbReference type="ARBA" id="ARBA00023315"/>
    </source>
</evidence>
<dbReference type="GO" id="GO:0006633">
    <property type="term" value="P:fatty acid biosynthetic process"/>
    <property type="evidence" value="ECO:0007669"/>
    <property type="project" value="UniProtKB-KW"/>
</dbReference>
<dbReference type="eggNOG" id="COG0304">
    <property type="taxonomic scope" value="Bacteria"/>
</dbReference>
<dbReference type="RefSeq" id="WP_074066219.1">
    <property type="nucleotide sequence ID" value="NZ_CP017101.1"/>
</dbReference>
<evidence type="ECO:0000313" key="20">
    <source>
        <dbReference type="EMBL" id="APO65823.1"/>
    </source>
</evidence>
<dbReference type="NCBIfam" id="NF005589">
    <property type="entry name" value="PRK07314.1"/>
    <property type="match status" value="1"/>
</dbReference>
<protein>
    <recommendedName>
        <fullName evidence="13">3-oxoacyl-[acyl-carrier-protein] synthase 1</fullName>
        <ecNumber evidence="5">2.3.1.41</ecNumber>
    </recommendedName>
    <alternativeName>
        <fullName evidence="14">3-oxoacyl-[acyl-carrier-protein] synthase I</fullName>
    </alternativeName>
    <alternativeName>
        <fullName evidence="15">Beta-ketoacyl-ACP synthase I</fullName>
    </alternativeName>
</protein>
<dbReference type="Pfam" id="PF02801">
    <property type="entry name" value="Ketoacyl-synt_C"/>
    <property type="match status" value="1"/>
</dbReference>
<dbReference type="GO" id="GO:0005829">
    <property type="term" value="C:cytosol"/>
    <property type="evidence" value="ECO:0007669"/>
    <property type="project" value="TreeGrafter"/>
</dbReference>
<evidence type="ECO:0000256" key="6">
    <source>
        <dbReference type="ARBA" id="ARBA00022490"/>
    </source>
</evidence>
<evidence type="ECO:0000256" key="17">
    <source>
        <dbReference type="ARBA" id="ARBA00048506"/>
    </source>
</evidence>
<dbReference type="SMART" id="SM00825">
    <property type="entry name" value="PKS_KS"/>
    <property type="match status" value="1"/>
</dbReference>
<dbReference type="InterPro" id="IPR020841">
    <property type="entry name" value="PKS_Beta-ketoAc_synthase_dom"/>
</dbReference>
<dbReference type="OrthoDB" id="9808669at2"/>
<proteinExistence type="inferred from homology"/>
<comment type="catalytic activity">
    <reaction evidence="16">
        <text>(3Z)-decenoyl-[ACP] + malonyl-[ACP] + H(+) = 3-oxo-(5Z)-dodecenoyl-[ACP] + holo-[ACP] + CO2</text>
        <dbReference type="Rhea" id="RHEA:54940"/>
        <dbReference type="Rhea" id="RHEA-COMP:9623"/>
        <dbReference type="Rhea" id="RHEA-COMP:9685"/>
        <dbReference type="Rhea" id="RHEA-COMP:9927"/>
        <dbReference type="Rhea" id="RHEA-COMP:14042"/>
        <dbReference type="ChEBI" id="CHEBI:15378"/>
        <dbReference type="ChEBI" id="CHEBI:16526"/>
        <dbReference type="ChEBI" id="CHEBI:64479"/>
        <dbReference type="ChEBI" id="CHEBI:78449"/>
        <dbReference type="ChEBI" id="CHEBI:78798"/>
        <dbReference type="ChEBI" id="CHEBI:138410"/>
    </reaction>
    <physiologicalReaction direction="left-to-right" evidence="16">
        <dbReference type="Rhea" id="RHEA:54941"/>
    </physiologicalReaction>
</comment>
<dbReference type="EC" id="2.3.1.41" evidence="5"/>
<dbReference type="FunFam" id="3.40.47.10:FF:000006">
    <property type="entry name" value="3-oxoacyl-[acyl-carrier-protein] synthase I"/>
    <property type="match status" value="1"/>
</dbReference>
<name>A0A1L5ND55_9HYPH</name>
<keyword evidence="11" id="KW-0275">Fatty acid biosynthesis</keyword>
<evidence type="ECO:0000256" key="15">
    <source>
        <dbReference type="ARBA" id="ARBA00042143"/>
    </source>
</evidence>
<gene>
    <name evidence="20" type="primary">fabB</name>
    <name evidence="20" type="ORF">IE4872_CH00151</name>
</gene>
<dbReference type="InterPro" id="IPR018201">
    <property type="entry name" value="Ketoacyl_synth_AS"/>
</dbReference>
<keyword evidence="6" id="KW-0963">Cytoplasm</keyword>
<evidence type="ECO:0000256" key="18">
    <source>
        <dbReference type="RuleBase" id="RU003694"/>
    </source>
</evidence>
<dbReference type="PANTHER" id="PTHR11712:SF306">
    <property type="entry name" value="3-OXOACYL-[ACYL-CARRIER-PROTEIN] SYNTHASE 1"/>
    <property type="match status" value="1"/>
</dbReference>
<comment type="catalytic activity">
    <reaction evidence="17">
        <text>a fatty acyl-[ACP] + malonyl-[ACP] + H(+) = a 3-oxoacyl-[ACP] + holo-[ACP] + CO2</text>
        <dbReference type="Rhea" id="RHEA:22836"/>
        <dbReference type="Rhea" id="RHEA-COMP:9623"/>
        <dbReference type="Rhea" id="RHEA-COMP:9685"/>
        <dbReference type="Rhea" id="RHEA-COMP:9916"/>
        <dbReference type="Rhea" id="RHEA-COMP:14125"/>
        <dbReference type="ChEBI" id="CHEBI:15378"/>
        <dbReference type="ChEBI" id="CHEBI:16526"/>
        <dbReference type="ChEBI" id="CHEBI:64479"/>
        <dbReference type="ChEBI" id="CHEBI:78449"/>
        <dbReference type="ChEBI" id="CHEBI:78776"/>
        <dbReference type="ChEBI" id="CHEBI:138651"/>
        <dbReference type="EC" id="2.3.1.41"/>
    </reaction>
    <physiologicalReaction direction="left-to-right" evidence="17">
        <dbReference type="Rhea" id="RHEA:22837"/>
    </physiologicalReaction>
</comment>
<comment type="pathway">
    <text evidence="2">Lipid metabolism; fatty acid biosynthesis.</text>
</comment>